<dbReference type="InterPro" id="IPR010799">
    <property type="entry name" value="MlrC_C"/>
</dbReference>
<dbReference type="Pfam" id="PF07171">
    <property type="entry name" value="MlrC_C"/>
    <property type="match status" value="1"/>
</dbReference>
<dbReference type="InterPro" id="IPR015995">
    <property type="entry name" value="MlrC_N"/>
</dbReference>
<dbReference type="Proteomes" id="UP000712673">
    <property type="component" value="Unassembled WGS sequence"/>
</dbReference>
<evidence type="ECO:0000313" key="4">
    <source>
        <dbReference type="Proteomes" id="UP000712673"/>
    </source>
</evidence>
<comment type="caution">
    <text evidence="3">The sequence shown here is derived from an EMBL/GenBank/DDBJ whole genome shotgun (WGS) entry which is preliminary data.</text>
</comment>
<evidence type="ECO:0000313" key="3">
    <source>
        <dbReference type="EMBL" id="MBM3225716.1"/>
    </source>
</evidence>
<evidence type="ECO:0000259" key="1">
    <source>
        <dbReference type="Pfam" id="PF07171"/>
    </source>
</evidence>
<accession>A0A937W5Z0</accession>
<dbReference type="AlphaFoldDB" id="A0A937W5Z0"/>
<dbReference type="Pfam" id="PF07364">
    <property type="entry name" value="DUF1485"/>
    <property type="match status" value="1"/>
</dbReference>
<sequence length="315" mass="33693">VRMIRGEIRPAMALSCPPLLTPLQTQVTTRDTPMKRIIDRVHRLEEHPGVISIAAFGGFPFADIAPAGFSCVVVTDNDPALAERLATEVTEAAVAEGDNWIVHPTPPEEAVRQAMAAPRGPVILADIADSGAGGTAGDATVTFKTLLDLGARNAAVCSISDQEAIDICLAAGVGAEVSMQVGGKRDKLHGDPVPVTGKVRLIHEGSFVRQGPMGRGVLQTVGRCVVLEIGGRGGIELMLTEHRAHPNDLQYFRAFGIEPTERQILVLKSAAHYRAAFDPIATATIEVDAPGITSPRLERYPYHNIRRPIYPLDKA</sequence>
<reference evidence="3" key="1">
    <citation type="submission" date="2019-03" db="EMBL/GenBank/DDBJ databases">
        <title>Lake Tanganyika Metagenome-Assembled Genomes (MAGs).</title>
        <authorList>
            <person name="Tran P."/>
        </authorList>
    </citation>
    <scope>NUCLEOTIDE SEQUENCE</scope>
    <source>
        <strain evidence="3">K_DeepCast_65m_m2_066</strain>
    </source>
</reference>
<name>A0A937W5Z0_UNCTE</name>
<evidence type="ECO:0000259" key="2">
    <source>
        <dbReference type="Pfam" id="PF07364"/>
    </source>
</evidence>
<protein>
    <submittedName>
        <fullName evidence="3">M81 family metallopeptidase</fullName>
    </submittedName>
</protein>
<feature type="non-terminal residue" evidence="3">
    <location>
        <position position="1"/>
    </location>
</feature>
<dbReference type="EMBL" id="VGLS01000664">
    <property type="protein sequence ID" value="MBM3225716.1"/>
    <property type="molecule type" value="Genomic_DNA"/>
</dbReference>
<feature type="domain" description="Microcystin LR degradation protein MlrC N-terminal" evidence="2">
    <location>
        <begin position="1"/>
        <end position="115"/>
    </location>
</feature>
<organism evidence="3 4">
    <name type="scientific">Tectimicrobiota bacterium</name>
    <dbReference type="NCBI Taxonomy" id="2528274"/>
    <lineage>
        <taxon>Bacteria</taxon>
        <taxon>Pseudomonadati</taxon>
        <taxon>Nitrospinota/Tectimicrobiota group</taxon>
        <taxon>Candidatus Tectimicrobiota</taxon>
    </lineage>
</organism>
<proteinExistence type="predicted"/>
<gene>
    <name evidence="3" type="ORF">FJZ47_18225</name>
</gene>
<feature type="domain" description="Microcystin LR degradation protein MlrC C-terminal" evidence="1">
    <location>
        <begin position="124"/>
        <end position="304"/>
    </location>
</feature>